<feature type="transmembrane region" description="Helical" evidence="1">
    <location>
        <begin position="53"/>
        <end position="72"/>
    </location>
</feature>
<dbReference type="EMBL" id="KV722440">
    <property type="protein sequence ID" value="OCH88915.1"/>
    <property type="molecule type" value="Genomic_DNA"/>
</dbReference>
<organism evidence="2 3">
    <name type="scientific">Obba rivulosa</name>
    <dbReference type="NCBI Taxonomy" id="1052685"/>
    <lineage>
        <taxon>Eukaryota</taxon>
        <taxon>Fungi</taxon>
        <taxon>Dikarya</taxon>
        <taxon>Basidiomycota</taxon>
        <taxon>Agaricomycotina</taxon>
        <taxon>Agaricomycetes</taxon>
        <taxon>Polyporales</taxon>
        <taxon>Gelatoporiaceae</taxon>
        <taxon>Obba</taxon>
    </lineage>
</organism>
<sequence>MAMVSPIPSHLIQTLIVPTCGALFLSVPLASLFHGVTITQTYRYFSWYPDERTYVKLYVALLLILDTAHLVFHVNSAGRHLILNHRSTAAIEIIPLFVRTQIVLGFLVQWYNNVLAPVPSWSIPPAHAFSGASGYIGDIWVARA</sequence>
<protein>
    <submittedName>
        <fullName evidence="2">Uncharacterized protein</fullName>
    </submittedName>
</protein>
<dbReference type="AlphaFoldDB" id="A0A8E2DI43"/>
<evidence type="ECO:0000313" key="3">
    <source>
        <dbReference type="Proteomes" id="UP000250043"/>
    </source>
</evidence>
<keyword evidence="3" id="KW-1185">Reference proteome</keyword>
<reference evidence="2 3" key="1">
    <citation type="submission" date="2016-07" db="EMBL/GenBank/DDBJ databases">
        <title>Draft genome of the white-rot fungus Obba rivulosa 3A-2.</title>
        <authorList>
            <consortium name="DOE Joint Genome Institute"/>
            <person name="Miettinen O."/>
            <person name="Riley R."/>
            <person name="Acob R."/>
            <person name="Barry K."/>
            <person name="Cullen D."/>
            <person name="De Vries R."/>
            <person name="Hainaut M."/>
            <person name="Hatakka A."/>
            <person name="Henrissat B."/>
            <person name="Hilden K."/>
            <person name="Kuo R."/>
            <person name="Labutti K."/>
            <person name="Lipzen A."/>
            <person name="Makela M.R."/>
            <person name="Sandor L."/>
            <person name="Spatafora J.W."/>
            <person name="Grigoriev I.V."/>
            <person name="Hibbett D.S."/>
        </authorList>
    </citation>
    <scope>NUCLEOTIDE SEQUENCE [LARGE SCALE GENOMIC DNA]</scope>
    <source>
        <strain evidence="2 3">3A-2</strain>
    </source>
</reference>
<evidence type="ECO:0000313" key="2">
    <source>
        <dbReference type="EMBL" id="OCH88915.1"/>
    </source>
</evidence>
<name>A0A8E2DI43_9APHY</name>
<keyword evidence="1" id="KW-1133">Transmembrane helix</keyword>
<accession>A0A8E2DI43</accession>
<keyword evidence="1" id="KW-0472">Membrane</keyword>
<dbReference type="Proteomes" id="UP000250043">
    <property type="component" value="Unassembled WGS sequence"/>
</dbReference>
<proteinExistence type="predicted"/>
<dbReference type="OrthoDB" id="2756378at2759"/>
<evidence type="ECO:0000256" key="1">
    <source>
        <dbReference type="SAM" id="Phobius"/>
    </source>
</evidence>
<gene>
    <name evidence="2" type="ORF">OBBRIDRAFT_805071</name>
</gene>
<feature type="transmembrane region" description="Helical" evidence="1">
    <location>
        <begin position="12"/>
        <end position="33"/>
    </location>
</feature>
<feature type="transmembrane region" description="Helical" evidence="1">
    <location>
        <begin position="93"/>
        <end position="111"/>
    </location>
</feature>
<keyword evidence="1" id="KW-0812">Transmembrane</keyword>